<dbReference type="PANTHER" id="PTHR43257:SF2">
    <property type="entry name" value="PYRUVATE DEHYDROGENASE E1 COMPONENT SUBUNIT BETA"/>
    <property type="match status" value="1"/>
</dbReference>
<reference evidence="5" key="3">
    <citation type="journal article" date="2017" name="Nature">
        <title>Genome sequence of the progenitor of the wheat D genome Aegilops tauschii.</title>
        <authorList>
            <person name="Luo M.C."/>
            <person name="Gu Y.Q."/>
            <person name="Puiu D."/>
            <person name="Wang H."/>
            <person name="Twardziok S.O."/>
            <person name="Deal K.R."/>
            <person name="Huo N."/>
            <person name="Zhu T."/>
            <person name="Wang L."/>
            <person name="Wang Y."/>
            <person name="McGuire P.E."/>
            <person name="Liu S."/>
            <person name="Long H."/>
            <person name="Ramasamy R.K."/>
            <person name="Rodriguez J.C."/>
            <person name="Van S.L."/>
            <person name="Yuan L."/>
            <person name="Wang Z."/>
            <person name="Xia Z."/>
            <person name="Xiao L."/>
            <person name="Anderson O.D."/>
            <person name="Ouyang S."/>
            <person name="Liang Y."/>
            <person name="Zimin A.V."/>
            <person name="Pertea G."/>
            <person name="Qi P."/>
            <person name="Bennetzen J.L."/>
            <person name="Dai X."/>
            <person name="Dawson M.W."/>
            <person name="Muller H.G."/>
            <person name="Kugler K."/>
            <person name="Rivarola-Duarte L."/>
            <person name="Spannagl M."/>
            <person name="Mayer K.F.X."/>
            <person name="Lu F.H."/>
            <person name="Bevan M.W."/>
            <person name="Leroy P."/>
            <person name="Li P."/>
            <person name="You F.M."/>
            <person name="Sun Q."/>
            <person name="Liu Z."/>
            <person name="Lyons E."/>
            <person name="Wicker T."/>
            <person name="Salzberg S.L."/>
            <person name="Devos K.M."/>
            <person name="Dvorak J."/>
        </authorList>
    </citation>
    <scope>NUCLEOTIDE SEQUENCE [LARGE SCALE GENOMIC DNA]</scope>
    <source>
        <strain evidence="5">cv. AL8/78</strain>
    </source>
</reference>
<dbReference type="Proteomes" id="UP000015105">
    <property type="component" value="Chromosome 5D"/>
</dbReference>
<reference evidence="5" key="5">
    <citation type="journal article" date="2021" name="G3 (Bethesda)">
        <title>Aegilops tauschii genome assembly Aet v5.0 features greater sequence contiguity and improved annotation.</title>
        <authorList>
            <person name="Wang L."/>
            <person name="Zhu T."/>
            <person name="Rodriguez J.C."/>
            <person name="Deal K.R."/>
            <person name="Dubcovsky J."/>
            <person name="McGuire P.E."/>
            <person name="Lux T."/>
            <person name="Spannagl M."/>
            <person name="Mayer K.F.X."/>
            <person name="Baldrich P."/>
            <person name="Meyers B.C."/>
            <person name="Huo N."/>
            <person name="Gu Y.Q."/>
            <person name="Zhou H."/>
            <person name="Devos K.M."/>
            <person name="Bennetzen J.L."/>
            <person name="Unver T."/>
            <person name="Budak H."/>
            <person name="Gulick P.J."/>
            <person name="Galiba G."/>
            <person name="Kalapos B."/>
            <person name="Nelson D.R."/>
            <person name="Li P."/>
            <person name="You F.M."/>
            <person name="Luo M.C."/>
            <person name="Dvorak J."/>
        </authorList>
    </citation>
    <scope>NUCLEOTIDE SEQUENCE [LARGE SCALE GENOMIC DNA]</scope>
    <source>
        <strain evidence="5">cv. AL8/78</strain>
    </source>
</reference>
<sequence>PRSHQVPRSARVAAAARRPGSTRARGGLVARAVVAAKGEVASSDTGGHEVLMFEALREAMIEEMTLDPTVCMIGEDVGDYGGSYKVSKG</sequence>
<name>A0A453JKW1_AEGTS</name>
<dbReference type="SUPFAM" id="SSF52518">
    <property type="entry name" value="Thiamin diphosphate-binding fold (THDP-binding)"/>
    <property type="match status" value="1"/>
</dbReference>
<evidence type="ECO:0000313" key="5">
    <source>
        <dbReference type="EnsemblPlants" id="AET5Gv20100200.10"/>
    </source>
</evidence>
<reference evidence="6" key="2">
    <citation type="journal article" date="2017" name="Nat. Plants">
        <title>The Aegilops tauschii genome reveals multiple impacts of transposons.</title>
        <authorList>
            <person name="Zhao G."/>
            <person name="Zou C."/>
            <person name="Li K."/>
            <person name="Wang K."/>
            <person name="Li T."/>
            <person name="Gao L."/>
            <person name="Zhang X."/>
            <person name="Wang H."/>
            <person name="Yang Z."/>
            <person name="Liu X."/>
            <person name="Jiang W."/>
            <person name="Mao L."/>
            <person name="Kong X."/>
            <person name="Jiao Y."/>
            <person name="Jia J."/>
        </authorList>
    </citation>
    <scope>NUCLEOTIDE SEQUENCE [LARGE SCALE GENOMIC DNA]</scope>
    <source>
        <strain evidence="6">cv. AL8/78</strain>
    </source>
</reference>
<dbReference type="GO" id="GO:0004739">
    <property type="term" value="F:pyruvate dehydrogenase (acetyl-transferring) activity"/>
    <property type="evidence" value="ECO:0007669"/>
    <property type="project" value="UniProtKB-EC"/>
</dbReference>
<accession>A0A453JKW1</accession>
<dbReference type="EnsemblPlants" id="AET5Gv20100200.10">
    <property type="protein sequence ID" value="AET5Gv20100200.10"/>
    <property type="gene ID" value="AET5Gv20100200"/>
</dbReference>
<dbReference type="EC" id="1.2.4.1" evidence="1"/>
<feature type="compositionally biased region" description="Low complexity" evidence="4">
    <location>
        <begin position="8"/>
        <end position="23"/>
    </location>
</feature>
<reference evidence="5" key="4">
    <citation type="submission" date="2019-03" db="UniProtKB">
        <authorList>
            <consortium name="EnsemblPlants"/>
        </authorList>
    </citation>
    <scope>IDENTIFICATION</scope>
</reference>
<evidence type="ECO:0000256" key="4">
    <source>
        <dbReference type="SAM" id="MobiDB-lite"/>
    </source>
</evidence>
<keyword evidence="2" id="KW-0786">Thiamine pyrophosphate</keyword>
<dbReference type="Gene3D" id="3.40.50.970">
    <property type="match status" value="1"/>
</dbReference>
<dbReference type="AlphaFoldDB" id="A0A453JKW1"/>
<evidence type="ECO:0000313" key="6">
    <source>
        <dbReference type="Proteomes" id="UP000015105"/>
    </source>
</evidence>
<evidence type="ECO:0000256" key="2">
    <source>
        <dbReference type="ARBA" id="ARBA00023052"/>
    </source>
</evidence>
<proteinExistence type="predicted"/>
<dbReference type="Gramene" id="AET5Gv20100200.10">
    <property type="protein sequence ID" value="AET5Gv20100200.10"/>
    <property type="gene ID" value="AET5Gv20100200"/>
</dbReference>
<protein>
    <recommendedName>
        <fullName evidence="1">pyruvate dehydrogenase (acetyl-transferring)</fullName>
        <ecNumber evidence="1">1.2.4.1</ecNumber>
    </recommendedName>
</protein>
<reference evidence="6" key="1">
    <citation type="journal article" date="2014" name="Science">
        <title>Ancient hybridizations among the ancestral genomes of bread wheat.</title>
        <authorList>
            <consortium name="International Wheat Genome Sequencing Consortium,"/>
            <person name="Marcussen T."/>
            <person name="Sandve S.R."/>
            <person name="Heier L."/>
            <person name="Spannagl M."/>
            <person name="Pfeifer M."/>
            <person name="Jakobsen K.S."/>
            <person name="Wulff B.B."/>
            <person name="Steuernagel B."/>
            <person name="Mayer K.F."/>
            <person name="Olsen O.A."/>
        </authorList>
    </citation>
    <scope>NUCLEOTIDE SEQUENCE [LARGE SCALE GENOMIC DNA]</scope>
    <source>
        <strain evidence="6">cv. AL8/78</strain>
    </source>
</reference>
<feature type="region of interest" description="Disordered" evidence="4">
    <location>
        <begin position="1"/>
        <end position="23"/>
    </location>
</feature>
<evidence type="ECO:0000256" key="3">
    <source>
        <dbReference type="ARBA" id="ARBA00023317"/>
    </source>
</evidence>
<dbReference type="PANTHER" id="PTHR43257">
    <property type="entry name" value="PYRUVATE DEHYDROGENASE E1 COMPONENT BETA SUBUNIT"/>
    <property type="match status" value="1"/>
</dbReference>
<dbReference type="InterPro" id="IPR029061">
    <property type="entry name" value="THDP-binding"/>
</dbReference>
<organism evidence="5 6">
    <name type="scientific">Aegilops tauschii subsp. strangulata</name>
    <name type="common">Goatgrass</name>
    <dbReference type="NCBI Taxonomy" id="200361"/>
    <lineage>
        <taxon>Eukaryota</taxon>
        <taxon>Viridiplantae</taxon>
        <taxon>Streptophyta</taxon>
        <taxon>Embryophyta</taxon>
        <taxon>Tracheophyta</taxon>
        <taxon>Spermatophyta</taxon>
        <taxon>Magnoliopsida</taxon>
        <taxon>Liliopsida</taxon>
        <taxon>Poales</taxon>
        <taxon>Poaceae</taxon>
        <taxon>BOP clade</taxon>
        <taxon>Pooideae</taxon>
        <taxon>Triticodae</taxon>
        <taxon>Triticeae</taxon>
        <taxon>Triticinae</taxon>
        <taxon>Aegilops</taxon>
    </lineage>
</organism>
<keyword evidence="6" id="KW-1185">Reference proteome</keyword>
<evidence type="ECO:0000256" key="1">
    <source>
        <dbReference type="ARBA" id="ARBA00012281"/>
    </source>
</evidence>
<keyword evidence="3" id="KW-0670">Pyruvate</keyword>